<dbReference type="Gene3D" id="1.10.1790.10">
    <property type="entry name" value="PRD domain"/>
    <property type="match status" value="2"/>
</dbReference>
<dbReference type="Pfam" id="PF03123">
    <property type="entry name" value="CAT_RBD"/>
    <property type="match status" value="1"/>
</dbReference>
<dbReference type="PROSITE" id="PS51372">
    <property type="entry name" value="PRD_2"/>
    <property type="match status" value="2"/>
</dbReference>
<reference evidence="3 4" key="1">
    <citation type="submission" date="2018-08" db="EMBL/GenBank/DDBJ databases">
        <title>A genome reference for cultivated species of the human gut microbiota.</title>
        <authorList>
            <person name="Zou Y."/>
            <person name="Xue W."/>
            <person name="Luo G."/>
        </authorList>
    </citation>
    <scope>NUCLEOTIDE SEQUENCE [LARGE SCALE GENOMIC DNA]</scope>
    <source>
        <strain evidence="3 4">TF08-14</strain>
    </source>
</reference>
<comment type="caution">
    <text evidence="3">The sequence shown here is derived from an EMBL/GenBank/DDBJ whole genome shotgun (WGS) entry which is preliminary data.</text>
</comment>
<organism evidence="3 4">
    <name type="scientific">Collinsella tanakaei</name>
    <dbReference type="NCBI Taxonomy" id="626935"/>
    <lineage>
        <taxon>Bacteria</taxon>
        <taxon>Bacillati</taxon>
        <taxon>Actinomycetota</taxon>
        <taxon>Coriobacteriia</taxon>
        <taxon>Coriobacteriales</taxon>
        <taxon>Coriobacteriaceae</taxon>
        <taxon>Collinsella</taxon>
    </lineage>
</organism>
<feature type="domain" description="PRD" evidence="2">
    <location>
        <begin position="60"/>
        <end position="165"/>
    </location>
</feature>
<proteinExistence type="predicted"/>
<dbReference type="GO" id="GO:0003723">
    <property type="term" value="F:RNA binding"/>
    <property type="evidence" value="ECO:0007669"/>
    <property type="project" value="InterPro"/>
</dbReference>
<gene>
    <name evidence="3" type="ORF">DXC81_08730</name>
</gene>
<dbReference type="InterPro" id="IPR050661">
    <property type="entry name" value="BglG_antiterminators"/>
</dbReference>
<dbReference type="AlphaFoldDB" id="A0A3E4QQC5"/>
<dbReference type="Gene3D" id="2.30.24.10">
    <property type="entry name" value="CAT RNA-binding domain"/>
    <property type="match status" value="1"/>
</dbReference>
<feature type="domain" description="PRD" evidence="2">
    <location>
        <begin position="172"/>
        <end position="282"/>
    </location>
</feature>
<dbReference type="InterPro" id="IPR036634">
    <property type="entry name" value="PRD_sf"/>
</dbReference>
<evidence type="ECO:0000313" key="4">
    <source>
        <dbReference type="Proteomes" id="UP000260943"/>
    </source>
</evidence>
<dbReference type="GO" id="GO:0006355">
    <property type="term" value="P:regulation of DNA-templated transcription"/>
    <property type="evidence" value="ECO:0007669"/>
    <property type="project" value="InterPro"/>
</dbReference>
<dbReference type="InterPro" id="IPR036650">
    <property type="entry name" value="CAT_RNA-bd_dom_sf"/>
</dbReference>
<dbReference type="PANTHER" id="PTHR30185">
    <property type="entry name" value="CRYPTIC BETA-GLUCOSIDE BGL OPERON ANTITERMINATOR"/>
    <property type="match status" value="1"/>
</dbReference>
<dbReference type="EMBL" id="QSRJ01000010">
    <property type="protein sequence ID" value="RGL08445.1"/>
    <property type="molecule type" value="Genomic_DNA"/>
</dbReference>
<dbReference type="SMART" id="SM01061">
    <property type="entry name" value="CAT_RBD"/>
    <property type="match status" value="1"/>
</dbReference>
<evidence type="ECO:0000313" key="3">
    <source>
        <dbReference type="EMBL" id="RGL08445.1"/>
    </source>
</evidence>
<keyword evidence="1" id="KW-0677">Repeat</keyword>
<dbReference type="PANTHER" id="PTHR30185:SF15">
    <property type="entry name" value="CRYPTIC BETA-GLUCOSIDE BGL OPERON ANTITERMINATOR"/>
    <property type="match status" value="1"/>
</dbReference>
<name>A0A3E4QQC5_9ACTN</name>
<dbReference type="Proteomes" id="UP000260943">
    <property type="component" value="Unassembled WGS sequence"/>
</dbReference>
<sequence length="290" mass="32509">MRVTAKINNSAVLCIDDNGEELVAFGKGIGFCELGSEVDLQRVQRTFYDLDPQSSLLLEEIDPRVLSLASQTADLVRDRFAYRLSSNFTFVLADHLSFALKRIREGIAVHMPLVFDVEQQYPAEYEVGLHLCKRMSREFGLSIPQREAAGIALCFVNNMDCGAEGDGDLADDSQLSFDELLERSVCVIEKGFGIDLDRSSFNFSRFATHLQYLYMRASGGKSLTSENASMYPMLAREYPDASDIADSIAAIFLDGMSRELSDEELLYLIMHINRLCEKAQIERCDVDCEA</sequence>
<protein>
    <submittedName>
        <fullName evidence="3">PRD domain-containing protein</fullName>
    </submittedName>
</protein>
<evidence type="ECO:0000256" key="1">
    <source>
        <dbReference type="ARBA" id="ARBA00022737"/>
    </source>
</evidence>
<evidence type="ECO:0000259" key="2">
    <source>
        <dbReference type="PROSITE" id="PS51372"/>
    </source>
</evidence>
<dbReference type="InterPro" id="IPR004341">
    <property type="entry name" value="CAT_RNA-bd_dom"/>
</dbReference>
<dbReference type="InterPro" id="IPR011608">
    <property type="entry name" value="PRD"/>
</dbReference>
<dbReference type="SUPFAM" id="SSF63520">
    <property type="entry name" value="PTS-regulatory domain, PRD"/>
    <property type="match status" value="2"/>
</dbReference>
<dbReference type="SUPFAM" id="SSF50151">
    <property type="entry name" value="SacY-like RNA-binding domain"/>
    <property type="match status" value="1"/>
</dbReference>
<accession>A0A3E4QQC5</accession>
<dbReference type="Pfam" id="PF00874">
    <property type="entry name" value="PRD"/>
    <property type="match status" value="2"/>
</dbReference>